<feature type="compositionally biased region" description="Low complexity" evidence="1">
    <location>
        <begin position="438"/>
        <end position="468"/>
    </location>
</feature>
<feature type="region of interest" description="Disordered" evidence="1">
    <location>
        <begin position="193"/>
        <end position="492"/>
    </location>
</feature>
<feature type="chain" id="PRO_5044743687" description="WW domain-containing protein" evidence="2">
    <location>
        <begin position="24"/>
        <end position="724"/>
    </location>
</feature>
<feature type="signal peptide" evidence="2">
    <location>
        <begin position="1"/>
        <end position="23"/>
    </location>
</feature>
<evidence type="ECO:0000259" key="3">
    <source>
        <dbReference type="PROSITE" id="PS50020"/>
    </source>
</evidence>
<dbReference type="InterPro" id="IPR036020">
    <property type="entry name" value="WW_dom_sf"/>
</dbReference>
<feature type="compositionally biased region" description="Low complexity" evidence="1">
    <location>
        <begin position="637"/>
        <end position="651"/>
    </location>
</feature>
<proteinExistence type="predicted"/>
<name>A0ABD3PIR8_9STRA</name>
<feature type="region of interest" description="Disordered" evidence="1">
    <location>
        <begin position="67"/>
        <end position="165"/>
    </location>
</feature>
<dbReference type="PROSITE" id="PS50020">
    <property type="entry name" value="WW_DOMAIN_2"/>
    <property type="match status" value="1"/>
</dbReference>
<feature type="compositionally biased region" description="Basic and acidic residues" evidence="1">
    <location>
        <begin position="257"/>
        <end position="267"/>
    </location>
</feature>
<feature type="compositionally biased region" description="Basic and acidic residues" evidence="1">
    <location>
        <begin position="117"/>
        <end position="136"/>
    </location>
</feature>
<dbReference type="Pfam" id="PF00397">
    <property type="entry name" value="WW"/>
    <property type="match status" value="1"/>
</dbReference>
<feature type="compositionally biased region" description="Pro residues" evidence="1">
    <location>
        <begin position="420"/>
        <end position="437"/>
    </location>
</feature>
<feature type="compositionally biased region" description="Pro residues" evidence="1">
    <location>
        <begin position="669"/>
        <end position="685"/>
    </location>
</feature>
<dbReference type="SUPFAM" id="SSF51045">
    <property type="entry name" value="WW domain"/>
    <property type="match status" value="1"/>
</dbReference>
<reference evidence="4 5" key="1">
    <citation type="submission" date="2024-10" db="EMBL/GenBank/DDBJ databases">
        <title>Updated reference genomes for cyclostephanoid diatoms.</title>
        <authorList>
            <person name="Roberts W.R."/>
            <person name="Alverson A.J."/>
        </authorList>
    </citation>
    <scope>NUCLEOTIDE SEQUENCE [LARGE SCALE GENOMIC DNA]</scope>
    <source>
        <strain evidence="4 5">AJA010-31</strain>
    </source>
</reference>
<feature type="compositionally biased region" description="Low complexity" evidence="1">
    <location>
        <begin position="220"/>
        <end position="241"/>
    </location>
</feature>
<dbReference type="CDD" id="cd00201">
    <property type="entry name" value="WW"/>
    <property type="match status" value="1"/>
</dbReference>
<feature type="compositionally biased region" description="Low complexity" evidence="1">
    <location>
        <begin position="279"/>
        <end position="288"/>
    </location>
</feature>
<dbReference type="AlphaFoldDB" id="A0ABD3PIR8"/>
<organism evidence="4 5">
    <name type="scientific">Cyclotella atomus</name>
    <dbReference type="NCBI Taxonomy" id="382360"/>
    <lineage>
        <taxon>Eukaryota</taxon>
        <taxon>Sar</taxon>
        <taxon>Stramenopiles</taxon>
        <taxon>Ochrophyta</taxon>
        <taxon>Bacillariophyta</taxon>
        <taxon>Coscinodiscophyceae</taxon>
        <taxon>Thalassiosirophycidae</taxon>
        <taxon>Stephanodiscales</taxon>
        <taxon>Stephanodiscaceae</taxon>
        <taxon>Cyclotella</taxon>
    </lineage>
</organism>
<feature type="compositionally biased region" description="Low complexity" evidence="1">
    <location>
        <begin position="404"/>
        <end position="419"/>
    </location>
</feature>
<feature type="compositionally biased region" description="Polar residues" evidence="1">
    <location>
        <begin position="210"/>
        <end position="219"/>
    </location>
</feature>
<feature type="compositionally biased region" description="Low complexity" evidence="1">
    <location>
        <begin position="657"/>
        <end position="668"/>
    </location>
</feature>
<dbReference type="InterPro" id="IPR001202">
    <property type="entry name" value="WW_dom"/>
</dbReference>
<dbReference type="Proteomes" id="UP001530400">
    <property type="component" value="Unassembled WGS sequence"/>
</dbReference>
<dbReference type="SMART" id="SM00456">
    <property type="entry name" value="WW"/>
    <property type="match status" value="1"/>
</dbReference>
<feature type="compositionally biased region" description="Pro residues" evidence="1">
    <location>
        <begin position="592"/>
        <end position="609"/>
    </location>
</feature>
<feature type="compositionally biased region" description="Basic and acidic residues" evidence="1">
    <location>
        <begin position="85"/>
        <end position="98"/>
    </location>
</feature>
<feature type="compositionally biased region" description="Low complexity" evidence="1">
    <location>
        <begin position="686"/>
        <end position="716"/>
    </location>
</feature>
<feature type="compositionally biased region" description="Polar residues" evidence="1">
    <location>
        <begin position="323"/>
        <end position="354"/>
    </location>
</feature>
<evidence type="ECO:0000256" key="1">
    <source>
        <dbReference type="SAM" id="MobiDB-lite"/>
    </source>
</evidence>
<evidence type="ECO:0000313" key="4">
    <source>
        <dbReference type="EMBL" id="KAL3787514.1"/>
    </source>
</evidence>
<keyword evidence="2" id="KW-0732">Signal</keyword>
<comment type="caution">
    <text evidence="4">The sequence shown here is derived from an EMBL/GenBank/DDBJ whole genome shotgun (WGS) entry which is preliminary data.</text>
</comment>
<feature type="compositionally biased region" description="Low complexity" evidence="1">
    <location>
        <begin position="380"/>
        <end position="396"/>
    </location>
</feature>
<dbReference type="EMBL" id="JALLPJ020000608">
    <property type="protein sequence ID" value="KAL3787514.1"/>
    <property type="molecule type" value="Genomic_DNA"/>
</dbReference>
<feature type="region of interest" description="Disordered" evidence="1">
    <location>
        <begin position="559"/>
        <end position="724"/>
    </location>
</feature>
<evidence type="ECO:0000313" key="5">
    <source>
        <dbReference type="Proteomes" id="UP001530400"/>
    </source>
</evidence>
<sequence>MTSIFFITMKLIPSLALLTAAAASSPGAGAGSGAYYRGGYPQHYDPNNSYQGYSQQQDKAQVQQVAQPQARYAQVEDNNAQAESDDWRLPEPWQEHMDPSSGRAYYYNPESGVTQWERPEGERAKKGSASEDKEGEIQNTVGQEDVDVADENNATSGDVNMDPFSNAFAQASGQKEETTGEGQGTMQTDTVEQTAQDGQNQRGFGMDGMQRSNEYNQQYGSQDMQNQQFGQQGQGWTQQYGHSGQGYNWGQQSTQHAELEKKIEQHAGNEVQADQSWRQQQGVPQQGQSTWEQQNEQQKGQSETEMKPEQPAPTEAHEREQMPPQQRGPSGWNQQPNAQVSNWNQQQPGQQMEKTVQRAPVQHNMQQQSGPPPGWQHGRPAQIPPQQQQQQQQPPQSHHPHGPPQWQRQQSPPQQGQPQQSPPGYPMRPGYGMPPPHMQQQHPMYQPQQQGMQRGPPPGYNGYPQYPYGGPPQGMNGPGAGQLVSQRTEELSSAVREKWGQALAGLGSFGNRTKELAESAKNQIGESASNAGKAIGETSTGIWGRLRAGVDNVKGSIFERNADNNQGGGYALSQFGVPPPASAQGHGQQRGGPPPPGYGGRPGYPPNYPPNSGYPGQRGQGFVPRPGYSPPYPHTGSPSQQIPPMQSQWGMRGPGPQGQTQTPMQQGRPPYPNQYPPQGQGPPNPHGQQQQQQQQQQYPPRQGPPNQQGQQQYQNPASHPGWNQ</sequence>
<gene>
    <name evidence="4" type="ORF">ACHAWO_003504</name>
</gene>
<accession>A0ABD3PIR8</accession>
<feature type="compositionally biased region" description="Polar residues" evidence="1">
    <location>
        <begin position="245"/>
        <end position="256"/>
    </location>
</feature>
<feature type="domain" description="WW" evidence="3">
    <location>
        <begin position="87"/>
        <end position="121"/>
    </location>
</feature>
<protein>
    <recommendedName>
        <fullName evidence="3">WW domain-containing protein</fullName>
    </recommendedName>
</protein>
<keyword evidence="5" id="KW-1185">Reference proteome</keyword>
<evidence type="ECO:0000256" key="2">
    <source>
        <dbReference type="SAM" id="SignalP"/>
    </source>
</evidence>
<dbReference type="Gene3D" id="2.20.70.10">
    <property type="match status" value="1"/>
</dbReference>
<feature type="compositionally biased region" description="Polar residues" evidence="1">
    <location>
        <begin position="289"/>
        <end position="301"/>
    </location>
</feature>
<feature type="compositionally biased region" description="Polar residues" evidence="1">
    <location>
        <begin position="193"/>
        <end position="202"/>
    </location>
</feature>
<dbReference type="PROSITE" id="PS01159">
    <property type="entry name" value="WW_DOMAIN_1"/>
    <property type="match status" value="1"/>
</dbReference>